<accession>A0AAP0IY90</accession>
<sequence>MIGQAYGRVSRHLLHEEILEPVTSDLLKNLWQYDFQHKKSQPREIQKAVWLALKSPGKA</sequence>
<organism evidence="1 2">
    <name type="scientific">Stephania japonica</name>
    <dbReference type="NCBI Taxonomy" id="461633"/>
    <lineage>
        <taxon>Eukaryota</taxon>
        <taxon>Viridiplantae</taxon>
        <taxon>Streptophyta</taxon>
        <taxon>Embryophyta</taxon>
        <taxon>Tracheophyta</taxon>
        <taxon>Spermatophyta</taxon>
        <taxon>Magnoliopsida</taxon>
        <taxon>Ranunculales</taxon>
        <taxon>Menispermaceae</taxon>
        <taxon>Menispermoideae</taxon>
        <taxon>Cissampelideae</taxon>
        <taxon>Stephania</taxon>
    </lineage>
</organism>
<dbReference type="AlphaFoldDB" id="A0AAP0IY90"/>
<proteinExistence type="predicted"/>
<name>A0AAP0IY90_9MAGN</name>
<protein>
    <submittedName>
        <fullName evidence="1">Uncharacterized protein</fullName>
    </submittedName>
</protein>
<keyword evidence="2" id="KW-1185">Reference proteome</keyword>
<evidence type="ECO:0000313" key="2">
    <source>
        <dbReference type="Proteomes" id="UP001417504"/>
    </source>
</evidence>
<dbReference type="Proteomes" id="UP001417504">
    <property type="component" value="Unassembled WGS sequence"/>
</dbReference>
<evidence type="ECO:0000313" key="1">
    <source>
        <dbReference type="EMBL" id="KAK9122731.1"/>
    </source>
</evidence>
<dbReference type="EMBL" id="JBBNAE010000005">
    <property type="protein sequence ID" value="KAK9122731.1"/>
    <property type="molecule type" value="Genomic_DNA"/>
</dbReference>
<comment type="caution">
    <text evidence="1">The sequence shown here is derived from an EMBL/GenBank/DDBJ whole genome shotgun (WGS) entry which is preliminary data.</text>
</comment>
<reference evidence="1 2" key="1">
    <citation type="submission" date="2024-01" db="EMBL/GenBank/DDBJ databases">
        <title>Genome assemblies of Stephania.</title>
        <authorList>
            <person name="Yang L."/>
        </authorList>
    </citation>
    <scope>NUCLEOTIDE SEQUENCE [LARGE SCALE GENOMIC DNA]</scope>
    <source>
        <strain evidence="1">QJT</strain>
        <tissue evidence="1">Leaf</tissue>
    </source>
</reference>
<gene>
    <name evidence="1" type="ORF">Sjap_012333</name>
</gene>